<name>A0ABY1UN63_9APIC</name>
<keyword evidence="3" id="KW-1185">Reference proteome</keyword>
<protein>
    <submittedName>
        <fullName evidence="2">Asparagine-rich antigen, putative</fullName>
    </submittedName>
</protein>
<dbReference type="Proteomes" id="UP000831156">
    <property type="component" value="Chromosome 9"/>
</dbReference>
<reference evidence="2" key="1">
    <citation type="submission" date="2016-09" db="EMBL/GenBank/DDBJ databases">
        <authorList>
            <consortium name="Pathogen Informatics"/>
            <person name="Sun Q."/>
            <person name="Inoue M."/>
        </authorList>
    </citation>
    <scope>NUCLEOTIDE SEQUENCE</scope>
</reference>
<organism evidence="2 3">
    <name type="scientific">Plasmodium gaboni</name>
    <dbReference type="NCBI Taxonomy" id="647221"/>
    <lineage>
        <taxon>Eukaryota</taxon>
        <taxon>Sar</taxon>
        <taxon>Alveolata</taxon>
        <taxon>Apicomplexa</taxon>
        <taxon>Aconoidasida</taxon>
        <taxon>Haemosporida</taxon>
        <taxon>Plasmodiidae</taxon>
        <taxon>Plasmodium</taxon>
        <taxon>Plasmodium (Laverania)</taxon>
    </lineage>
</organism>
<evidence type="ECO:0000313" key="3">
    <source>
        <dbReference type="Proteomes" id="UP000831156"/>
    </source>
</evidence>
<accession>A0ABY1UN63</accession>
<feature type="region of interest" description="Disordered" evidence="1">
    <location>
        <begin position="41"/>
        <end position="103"/>
    </location>
</feature>
<feature type="compositionally biased region" description="Basic and acidic residues" evidence="1">
    <location>
        <begin position="93"/>
        <end position="103"/>
    </location>
</feature>
<evidence type="ECO:0000256" key="1">
    <source>
        <dbReference type="SAM" id="MobiDB-lite"/>
    </source>
</evidence>
<sequence>MLAMASTFGSHFFSFCSVDYLNNASANKFSSYDEKINFRRKRNVSSSSNDDKINMNNDDDKILNESDDSHDINKNLNHLEYEKQNSNTENNYEEEKEKNEEHIRTHNEKEKNVDHHQEFQSKNSNENVQNSMKFNEDIISNNHEKSNEDSISYDHEKSDANTIPYDHEKSDANTIPYDHEKSDANTIPYDHEKSDANTIPYDHEKSDANTIPYNHMRLDENELPNTPTKSHERDCCSDESFDECARKKELEFNSNKKNYEIDNENANVSNNYSSPYSEKKFRLVGDFSRYMSVTINEKKDGFNNNCTTLFVGVDLFPNVSENYLSKMFDYLTNFKDEEINKNE</sequence>
<feature type="compositionally biased region" description="Basic and acidic residues" evidence="1">
    <location>
        <begin position="49"/>
        <end position="83"/>
    </location>
</feature>
<gene>
    <name evidence="2" type="ORF">PGABG01_0928900</name>
</gene>
<proteinExistence type="predicted"/>
<evidence type="ECO:0000313" key="2">
    <source>
        <dbReference type="EMBL" id="SOV14376.1"/>
    </source>
</evidence>
<dbReference type="EMBL" id="LT969432">
    <property type="protein sequence ID" value="SOV14376.1"/>
    <property type="molecule type" value="Genomic_DNA"/>
</dbReference>